<keyword evidence="4" id="KW-1185">Reference proteome</keyword>
<dbReference type="InterPro" id="IPR031657">
    <property type="entry name" value="REPA_OB_2"/>
</dbReference>
<dbReference type="AlphaFoldDB" id="A0AAV3RLZ4"/>
<proteinExistence type="predicted"/>
<evidence type="ECO:0000259" key="2">
    <source>
        <dbReference type="Pfam" id="PF16900"/>
    </source>
</evidence>
<feature type="domain" description="Replication protein A OB" evidence="2">
    <location>
        <begin position="86"/>
        <end position="178"/>
    </location>
</feature>
<evidence type="ECO:0000256" key="1">
    <source>
        <dbReference type="ARBA" id="ARBA00023125"/>
    </source>
</evidence>
<comment type="caution">
    <text evidence="3">The sequence shown here is derived from an EMBL/GenBank/DDBJ whole genome shotgun (WGS) entry which is preliminary data.</text>
</comment>
<gene>
    <name evidence="3" type="ORF">LIER_28522</name>
</gene>
<dbReference type="InterPro" id="IPR012340">
    <property type="entry name" value="NA-bd_OB-fold"/>
</dbReference>
<name>A0AAV3RLZ4_LITER</name>
<keyword evidence="1" id="KW-0238">DNA-binding</keyword>
<dbReference type="Gene3D" id="2.40.50.140">
    <property type="entry name" value="Nucleic acid-binding proteins"/>
    <property type="match status" value="1"/>
</dbReference>
<evidence type="ECO:0000313" key="3">
    <source>
        <dbReference type="EMBL" id="GAA0175332.1"/>
    </source>
</evidence>
<sequence length="245" mass="27818">MFRLRCEFINHELQQDIPAITCGTGRKLKRYIFMDEKGNEITILIYAMHIPVLSPKLHLFKVYDITNAQVRFVEPHVILHNDSSNLNNIDIMGVIICVQDPTTIVTANKIKKIQRFTFVDMEILPIRLTLWEESVEIQGAILIEAANSCSVVVAKRLGPSSYNGASLCSRNSSSFTVNPPIEDASNLKSWYNMTTQHIFESRTNGELQDMLVDKRIAISRELLNNGSLKILSVAELDQITRYGDY</sequence>
<accession>A0AAV3RLZ4</accession>
<dbReference type="Proteomes" id="UP001454036">
    <property type="component" value="Unassembled WGS sequence"/>
</dbReference>
<organism evidence="3 4">
    <name type="scientific">Lithospermum erythrorhizon</name>
    <name type="common">Purple gromwell</name>
    <name type="synonym">Lithospermum officinale var. erythrorhizon</name>
    <dbReference type="NCBI Taxonomy" id="34254"/>
    <lineage>
        <taxon>Eukaryota</taxon>
        <taxon>Viridiplantae</taxon>
        <taxon>Streptophyta</taxon>
        <taxon>Embryophyta</taxon>
        <taxon>Tracheophyta</taxon>
        <taxon>Spermatophyta</taxon>
        <taxon>Magnoliopsida</taxon>
        <taxon>eudicotyledons</taxon>
        <taxon>Gunneridae</taxon>
        <taxon>Pentapetalae</taxon>
        <taxon>asterids</taxon>
        <taxon>lamiids</taxon>
        <taxon>Boraginales</taxon>
        <taxon>Boraginaceae</taxon>
        <taxon>Boraginoideae</taxon>
        <taxon>Lithospermeae</taxon>
        <taxon>Lithospermum</taxon>
    </lineage>
</organism>
<evidence type="ECO:0000313" key="4">
    <source>
        <dbReference type="Proteomes" id="UP001454036"/>
    </source>
</evidence>
<dbReference type="EMBL" id="BAABME010009531">
    <property type="protein sequence ID" value="GAA0175332.1"/>
    <property type="molecule type" value="Genomic_DNA"/>
</dbReference>
<dbReference type="Pfam" id="PF16900">
    <property type="entry name" value="REPA_OB_2"/>
    <property type="match status" value="1"/>
</dbReference>
<reference evidence="3 4" key="1">
    <citation type="submission" date="2024-01" db="EMBL/GenBank/DDBJ databases">
        <title>The complete chloroplast genome sequence of Lithospermum erythrorhizon: insights into the phylogenetic relationship among Boraginaceae species and the maternal lineages of purple gromwells.</title>
        <authorList>
            <person name="Okada T."/>
            <person name="Watanabe K."/>
        </authorList>
    </citation>
    <scope>NUCLEOTIDE SEQUENCE [LARGE SCALE GENOMIC DNA]</scope>
</reference>
<dbReference type="SUPFAM" id="SSF50249">
    <property type="entry name" value="Nucleic acid-binding proteins"/>
    <property type="match status" value="1"/>
</dbReference>
<dbReference type="GO" id="GO:0003677">
    <property type="term" value="F:DNA binding"/>
    <property type="evidence" value="ECO:0007669"/>
    <property type="project" value="UniProtKB-KW"/>
</dbReference>
<protein>
    <recommendedName>
        <fullName evidence="2">Replication protein A OB domain-containing protein</fullName>
    </recommendedName>
</protein>